<dbReference type="RefSeq" id="XP_003136133.1">
    <property type="nucleotide sequence ID" value="XM_003136085.1"/>
</dbReference>
<name>A0A1S0UB10_LOALO</name>
<dbReference type="AlphaFoldDB" id="A0A1S0UB10"/>
<dbReference type="EMBL" id="JH712103">
    <property type="protein sequence ID" value="EFO27931.1"/>
    <property type="molecule type" value="Genomic_DNA"/>
</dbReference>
<sequence>MYITCQKVAVAFLMITVEEVRCPITKHAIGYGLLLHSMKNPKMNHSLKNICKTCFAKHFCSIAFCRHFIELHEINFCSASFQATKGKTSKYHCASCSSTFFLKEQQNYVSKEAASNRLS</sequence>
<accession>A0A1S0UB10</accession>
<dbReference type="KEGG" id="loa:LOAG_00545"/>
<evidence type="ECO:0000313" key="1">
    <source>
        <dbReference type="EMBL" id="EFO27931.1"/>
    </source>
</evidence>
<dbReference type="InParanoid" id="A0A1S0UB10"/>
<dbReference type="GeneID" id="9937913"/>
<gene>
    <name evidence="1" type="ORF">LOAG_00545</name>
</gene>
<proteinExistence type="predicted"/>
<reference evidence="1" key="1">
    <citation type="submission" date="2012-04" db="EMBL/GenBank/DDBJ databases">
        <title>The Genome Sequence of Loa loa.</title>
        <authorList>
            <consortium name="The Broad Institute Genome Sequencing Platform"/>
            <consortium name="Broad Institute Genome Sequencing Center for Infectious Disease"/>
            <person name="Nutman T.B."/>
            <person name="Fink D.L."/>
            <person name="Russ C."/>
            <person name="Young S."/>
            <person name="Zeng Q."/>
            <person name="Gargeya S."/>
            <person name="Alvarado L."/>
            <person name="Berlin A."/>
            <person name="Chapman S.B."/>
            <person name="Chen Z."/>
            <person name="Freedman E."/>
            <person name="Gellesch M."/>
            <person name="Goldberg J."/>
            <person name="Griggs A."/>
            <person name="Gujja S."/>
            <person name="Heilman E.R."/>
            <person name="Heiman D."/>
            <person name="Howarth C."/>
            <person name="Mehta T."/>
            <person name="Neiman D."/>
            <person name="Pearson M."/>
            <person name="Roberts A."/>
            <person name="Saif S."/>
            <person name="Shea T."/>
            <person name="Shenoy N."/>
            <person name="Sisk P."/>
            <person name="Stolte C."/>
            <person name="Sykes S."/>
            <person name="White J."/>
            <person name="Yandava C."/>
            <person name="Haas B."/>
            <person name="Henn M.R."/>
            <person name="Nusbaum C."/>
            <person name="Birren B."/>
        </authorList>
    </citation>
    <scope>NUCLEOTIDE SEQUENCE [LARGE SCALE GENOMIC DNA]</scope>
</reference>
<protein>
    <submittedName>
        <fullName evidence="1">Uncharacterized protein</fullName>
    </submittedName>
</protein>
<dbReference type="CTD" id="9937913"/>
<organism evidence="1">
    <name type="scientific">Loa loa</name>
    <name type="common">Eye worm</name>
    <name type="synonym">Filaria loa</name>
    <dbReference type="NCBI Taxonomy" id="7209"/>
    <lineage>
        <taxon>Eukaryota</taxon>
        <taxon>Metazoa</taxon>
        <taxon>Ecdysozoa</taxon>
        <taxon>Nematoda</taxon>
        <taxon>Chromadorea</taxon>
        <taxon>Rhabditida</taxon>
        <taxon>Spirurina</taxon>
        <taxon>Spiruromorpha</taxon>
        <taxon>Filarioidea</taxon>
        <taxon>Onchocercidae</taxon>
        <taxon>Loa</taxon>
    </lineage>
</organism>